<name>A0A6C0EBE2_9ZZZZ</name>
<sequence length="433" mass="44828">MSMNQDPALTIARKALELAGRCVTTSVASSNMLLSTVNDSSAIYINANGGTLETINIISEKGESTMGEERDASIQITSYKGGVGIASFANKSNSVFIKTLGGTLDTITIVSEKSESVLNMDTDASIQFTSMKGGIGAYASVNDSAAVSIIVDGGDDTGIFISNQAGNSGESVNMNSQLGGILIDAYTDTTINAKTGAVTITGGVNSDVGHSFAPTIYIHANGGTQETIKLHSSLGTIPNSILLLSEKGGVTLASKCPSVDTGLQNLGRPYGRWIPPIVSGASGSSNGLFTLKWEFYIDLNELHSGGDSGDIIGSNNASACNFGQYDSSIMGQVVGGTILCLQTPAGGDSNIDVYCAAESTGAEGSSIAALTETRLLNHGEAWTAGQIDALDVSGVTSGKYLYFVGQDGNDALYTAGRFLLTFYCVRDIELYYG</sequence>
<proteinExistence type="predicted"/>
<protein>
    <submittedName>
        <fullName evidence="1">Uncharacterized protein</fullName>
    </submittedName>
</protein>
<organism evidence="1">
    <name type="scientific">viral metagenome</name>
    <dbReference type="NCBI Taxonomy" id="1070528"/>
    <lineage>
        <taxon>unclassified sequences</taxon>
        <taxon>metagenomes</taxon>
        <taxon>organismal metagenomes</taxon>
    </lineage>
</organism>
<dbReference type="EMBL" id="MN739776">
    <property type="protein sequence ID" value="QHT25900.1"/>
    <property type="molecule type" value="Genomic_DNA"/>
</dbReference>
<evidence type="ECO:0000313" key="1">
    <source>
        <dbReference type="EMBL" id="QHT25900.1"/>
    </source>
</evidence>
<reference evidence="1" key="1">
    <citation type="journal article" date="2020" name="Nature">
        <title>Giant virus diversity and host interactions through global metagenomics.</title>
        <authorList>
            <person name="Schulz F."/>
            <person name="Roux S."/>
            <person name="Paez-Espino D."/>
            <person name="Jungbluth S."/>
            <person name="Walsh D.A."/>
            <person name="Denef V.J."/>
            <person name="McMahon K.D."/>
            <person name="Konstantinidis K.T."/>
            <person name="Eloe-Fadrosh E.A."/>
            <person name="Kyrpides N.C."/>
            <person name="Woyke T."/>
        </authorList>
    </citation>
    <scope>NUCLEOTIDE SEQUENCE</scope>
    <source>
        <strain evidence="1">GVMAG-M-3300023179-27</strain>
    </source>
</reference>
<dbReference type="AlphaFoldDB" id="A0A6C0EBE2"/>
<accession>A0A6C0EBE2</accession>